<evidence type="ECO:0000313" key="1">
    <source>
        <dbReference type="EMBL" id="MBU8875628.1"/>
    </source>
</evidence>
<name>A0ABS6IQZ3_9HYPH</name>
<accession>A0ABS6IQZ3</accession>
<comment type="caution">
    <text evidence="1">The sequence shown here is derived from an EMBL/GenBank/DDBJ whole genome shotgun (WGS) entry which is preliminary data.</text>
</comment>
<gene>
    <name evidence="1" type="ORF">KQ910_17775</name>
</gene>
<proteinExistence type="predicted"/>
<protein>
    <recommendedName>
        <fullName evidence="3">Fe2OG dioxygenase domain-containing protein</fullName>
    </recommendedName>
</protein>
<dbReference type="RefSeq" id="WP_216963166.1">
    <property type="nucleotide sequence ID" value="NZ_JAHOPB010000001.1"/>
</dbReference>
<sequence length="210" mass="23574">MPSRALFPTLVYRESLVDRSWRRFNQDLADECQSLAVSDGAGQRWSAKNYLGGYTSYGSLDRLHLVSSLFDRLRRKIDGHVKSFARDLHYDLAGRTLAMTDCWANVMPSGTVHSMHLHPTSFVSGTYYVSVPRGAGAIKFEDPRLAHQMAAPPRRADAPEAYRSFVSVAAHDGDLVLFESWLRHEVPPAHFSGERISISFNYACPLKTGR</sequence>
<dbReference type="InterPro" id="IPR012668">
    <property type="entry name" value="CHP02466"/>
</dbReference>
<organism evidence="1 2">
    <name type="scientific">Reyranella humidisoli</name>
    <dbReference type="NCBI Taxonomy" id="2849149"/>
    <lineage>
        <taxon>Bacteria</taxon>
        <taxon>Pseudomonadati</taxon>
        <taxon>Pseudomonadota</taxon>
        <taxon>Alphaproteobacteria</taxon>
        <taxon>Hyphomicrobiales</taxon>
        <taxon>Reyranellaceae</taxon>
        <taxon>Reyranella</taxon>
    </lineage>
</organism>
<dbReference type="Pfam" id="PF13759">
    <property type="entry name" value="2OG-FeII_Oxy_5"/>
    <property type="match status" value="1"/>
</dbReference>
<dbReference type="Proteomes" id="UP000727907">
    <property type="component" value="Unassembled WGS sequence"/>
</dbReference>
<dbReference type="EMBL" id="JAHOPB010000001">
    <property type="protein sequence ID" value="MBU8875628.1"/>
    <property type="molecule type" value="Genomic_DNA"/>
</dbReference>
<evidence type="ECO:0008006" key="3">
    <source>
        <dbReference type="Google" id="ProtNLM"/>
    </source>
</evidence>
<reference evidence="1 2" key="1">
    <citation type="submission" date="2021-06" db="EMBL/GenBank/DDBJ databases">
        <authorList>
            <person name="Lee D.H."/>
        </authorList>
    </citation>
    <scope>NUCLEOTIDE SEQUENCE [LARGE SCALE GENOMIC DNA]</scope>
    <source>
        <strain evidence="1 2">MMS21-HV4-11</strain>
    </source>
</reference>
<keyword evidence="2" id="KW-1185">Reference proteome</keyword>
<dbReference type="NCBIfam" id="TIGR02466">
    <property type="entry name" value="TIGR02466 family protein"/>
    <property type="match status" value="1"/>
</dbReference>
<evidence type="ECO:0000313" key="2">
    <source>
        <dbReference type="Proteomes" id="UP000727907"/>
    </source>
</evidence>